<proteinExistence type="predicted"/>
<keyword evidence="3" id="KW-1185">Reference proteome</keyword>
<dbReference type="Gene3D" id="3.30.70.20">
    <property type="match status" value="1"/>
</dbReference>
<dbReference type="InterPro" id="IPR017896">
    <property type="entry name" value="4Fe4S_Fe-S-bd"/>
</dbReference>
<dbReference type="OrthoDB" id="9795268at2"/>
<feature type="domain" description="4Fe-4S ferredoxin-type" evidence="1">
    <location>
        <begin position="34"/>
        <end position="63"/>
    </location>
</feature>
<name>A0A2K9P6B1_9FIRM</name>
<feature type="domain" description="4Fe-4S ferredoxin-type" evidence="1">
    <location>
        <begin position="4"/>
        <end position="33"/>
    </location>
</feature>
<dbReference type="Pfam" id="PF14697">
    <property type="entry name" value="Fer4_21"/>
    <property type="match status" value="1"/>
</dbReference>
<dbReference type="PANTHER" id="PTHR42895:SF1">
    <property type="entry name" value="IRON-SULFUR CLUSTER PROTEIN"/>
    <property type="match status" value="1"/>
</dbReference>
<dbReference type="RefSeq" id="WP_102366438.1">
    <property type="nucleotide sequence ID" value="NZ_CP020991.1"/>
</dbReference>
<dbReference type="EMBL" id="CP020991">
    <property type="protein sequence ID" value="AUO20308.1"/>
    <property type="molecule type" value="Genomic_DNA"/>
</dbReference>
<evidence type="ECO:0000313" key="3">
    <source>
        <dbReference type="Proteomes" id="UP000235589"/>
    </source>
</evidence>
<evidence type="ECO:0000259" key="1">
    <source>
        <dbReference type="PROSITE" id="PS51379"/>
    </source>
</evidence>
<organism evidence="2 3">
    <name type="scientific">Monoglobus pectinilyticus</name>
    <dbReference type="NCBI Taxonomy" id="1981510"/>
    <lineage>
        <taxon>Bacteria</taxon>
        <taxon>Bacillati</taxon>
        <taxon>Bacillota</taxon>
        <taxon>Clostridia</taxon>
        <taxon>Monoglobales</taxon>
        <taxon>Monoglobaceae</taxon>
        <taxon>Monoglobus</taxon>
    </lineage>
</organism>
<dbReference type="InterPro" id="IPR052911">
    <property type="entry name" value="Corrinoid_activation_enz"/>
</dbReference>
<dbReference type="AlphaFoldDB" id="A0A2K9P6B1"/>
<sequence length="226" mass="24755">MIRNIVKIDEDKCNGCGLCVSACHEGAIELIKGKARLIRDDYCDGLGDCLPVCPVDAITIEKREAAEYNEELVKKNMEKPVHTGGCPGSALKEFARSESNYSESDYESKLKQWPVQIKLVPVNAPYFNDADILVAADCAAYAHANFNQEFMGDKVTLIGCPKLDMTEYSEKLGEIFKANQIKSVTVVRMEVPCCGGLENAVKVALSNSDKDISLKVITISVDGHVM</sequence>
<dbReference type="Proteomes" id="UP000235589">
    <property type="component" value="Chromosome"/>
</dbReference>
<evidence type="ECO:0000313" key="2">
    <source>
        <dbReference type="EMBL" id="AUO20308.1"/>
    </source>
</evidence>
<gene>
    <name evidence="2" type="ORF">B9O19_02166</name>
</gene>
<dbReference type="PANTHER" id="PTHR42895">
    <property type="entry name" value="IRON-SULFUR CLUSTER-BINDING PROTEIN-RELATED"/>
    <property type="match status" value="1"/>
</dbReference>
<dbReference type="SUPFAM" id="SSF54862">
    <property type="entry name" value="4Fe-4S ferredoxins"/>
    <property type="match status" value="1"/>
</dbReference>
<reference evidence="2 3" key="1">
    <citation type="submission" date="2017-04" db="EMBL/GenBank/DDBJ databases">
        <title>Monoglobus pectinilyticus 14 draft genome.</title>
        <authorList>
            <person name="Kim C."/>
            <person name="Rosendale D.I."/>
            <person name="Kelly W.J."/>
            <person name="Tannock G.W."/>
            <person name="Patchett M.L."/>
            <person name="Jordens J.Z."/>
        </authorList>
    </citation>
    <scope>NUCLEOTIDE SEQUENCE [LARGE SCALE GENOMIC DNA]</scope>
    <source>
        <strain evidence="2 3">14</strain>
    </source>
</reference>
<dbReference type="PROSITE" id="PS51379">
    <property type="entry name" value="4FE4S_FER_2"/>
    <property type="match status" value="2"/>
</dbReference>
<dbReference type="KEGG" id="mpec:B9O19_02166"/>
<dbReference type="GeneID" id="98063538"/>
<protein>
    <submittedName>
        <fullName evidence="2">Ferredoxin-3</fullName>
    </submittedName>
</protein>
<accession>A0A2K9P6B1</accession>